<proteinExistence type="predicted"/>
<dbReference type="HOGENOM" id="CLU_3107207_0_0_1"/>
<evidence type="ECO:0000313" key="3">
    <source>
        <dbReference type="Proteomes" id="UP000054166"/>
    </source>
</evidence>
<dbReference type="InParanoid" id="A0A0C3BSA0"/>
<accession>A0A0C3BSA0</accession>
<dbReference type="Proteomes" id="UP000054166">
    <property type="component" value="Unassembled WGS sequence"/>
</dbReference>
<dbReference type="AlphaFoldDB" id="A0A0C3BSA0"/>
<protein>
    <submittedName>
        <fullName evidence="2">Uncharacterized protein</fullName>
    </submittedName>
</protein>
<keyword evidence="3" id="KW-1185">Reference proteome</keyword>
<organism evidence="2 3">
    <name type="scientific">Piloderma croceum (strain F 1598)</name>
    <dbReference type="NCBI Taxonomy" id="765440"/>
    <lineage>
        <taxon>Eukaryota</taxon>
        <taxon>Fungi</taxon>
        <taxon>Dikarya</taxon>
        <taxon>Basidiomycota</taxon>
        <taxon>Agaricomycotina</taxon>
        <taxon>Agaricomycetes</taxon>
        <taxon>Agaricomycetidae</taxon>
        <taxon>Atheliales</taxon>
        <taxon>Atheliaceae</taxon>
        <taxon>Piloderma</taxon>
    </lineage>
</organism>
<name>A0A0C3BSA0_PILCF</name>
<reference evidence="2 3" key="1">
    <citation type="submission" date="2014-04" db="EMBL/GenBank/DDBJ databases">
        <authorList>
            <consortium name="DOE Joint Genome Institute"/>
            <person name="Kuo A."/>
            <person name="Tarkka M."/>
            <person name="Buscot F."/>
            <person name="Kohler A."/>
            <person name="Nagy L.G."/>
            <person name="Floudas D."/>
            <person name="Copeland A."/>
            <person name="Barry K.W."/>
            <person name="Cichocki N."/>
            <person name="Veneault-Fourrey C."/>
            <person name="LaButti K."/>
            <person name="Lindquist E.A."/>
            <person name="Lipzen A."/>
            <person name="Lundell T."/>
            <person name="Morin E."/>
            <person name="Murat C."/>
            <person name="Sun H."/>
            <person name="Tunlid A."/>
            <person name="Henrissat B."/>
            <person name="Grigoriev I.V."/>
            <person name="Hibbett D.S."/>
            <person name="Martin F."/>
            <person name="Nordberg H.P."/>
            <person name="Cantor M.N."/>
            <person name="Hua S.X."/>
        </authorList>
    </citation>
    <scope>NUCLEOTIDE SEQUENCE [LARGE SCALE GENOMIC DNA]</scope>
    <source>
        <strain evidence="2 3">F 1598</strain>
    </source>
</reference>
<evidence type="ECO:0000256" key="1">
    <source>
        <dbReference type="SAM" id="MobiDB-lite"/>
    </source>
</evidence>
<gene>
    <name evidence="2" type="ORF">PILCRDRAFT_822705</name>
</gene>
<dbReference type="EMBL" id="KN833005">
    <property type="protein sequence ID" value="KIM80187.1"/>
    <property type="molecule type" value="Genomic_DNA"/>
</dbReference>
<sequence>MKARAYNNEETLEISLSTLKRAARRKRLTGSVPKAQAIDRSSRKTSKICTS</sequence>
<reference evidence="3" key="2">
    <citation type="submission" date="2015-01" db="EMBL/GenBank/DDBJ databases">
        <title>Evolutionary Origins and Diversification of the Mycorrhizal Mutualists.</title>
        <authorList>
            <consortium name="DOE Joint Genome Institute"/>
            <consortium name="Mycorrhizal Genomics Consortium"/>
            <person name="Kohler A."/>
            <person name="Kuo A."/>
            <person name="Nagy L.G."/>
            <person name="Floudas D."/>
            <person name="Copeland A."/>
            <person name="Barry K.W."/>
            <person name="Cichocki N."/>
            <person name="Veneault-Fourrey C."/>
            <person name="LaButti K."/>
            <person name="Lindquist E.A."/>
            <person name="Lipzen A."/>
            <person name="Lundell T."/>
            <person name="Morin E."/>
            <person name="Murat C."/>
            <person name="Riley R."/>
            <person name="Ohm R."/>
            <person name="Sun H."/>
            <person name="Tunlid A."/>
            <person name="Henrissat B."/>
            <person name="Grigoriev I.V."/>
            <person name="Hibbett D.S."/>
            <person name="Martin F."/>
        </authorList>
    </citation>
    <scope>NUCLEOTIDE SEQUENCE [LARGE SCALE GENOMIC DNA]</scope>
    <source>
        <strain evidence="3">F 1598</strain>
    </source>
</reference>
<feature type="region of interest" description="Disordered" evidence="1">
    <location>
        <begin position="24"/>
        <end position="51"/>
    </location>
</feature>
<evidence type="ECO:0000313" key="2">
    <source>
        <dbReference type="EMBL" id="KIM80187.1"/>
    </source>
</evidence>